<keyword evidence="1" id="KW-0560">Oxidoreductase</keyword>
<dbReference type="AlphaFoldDB" id="A0A6A6IP48"/>
<gene>
    <name evidence="3" type="ORF">BU26DRAFT_502740</name>
</gene>
<dbReference type="PANTHER" id="PTHR34598">
    <property type="entry name" value="BLL6449 PROTEIN"/>
    <property type="match status" value="1"/>
</dbReference>
<dbReference type="InterPro" id="IPR044053">
    <property type="entry name" value="AsaB-like"/>
</dbReference>
<proteinExistence type="inferred from homology"/>
<evidence type="ECO:0008006" key="5">
    <source>
        <dbReference type="Google" id="ProtNLM"/>
    </source>
</evidence>
<dbReference type="GeneID" id="54579985"/>
<evidence type="ECO:0000313" key="3">
    <source>
        <dbReference type="EMBL" id="KAF2252241.1"/>
    </source>
</evidence>
<sequence>MATLTMLPQTTVRKHITYLAWQDLYDKVKPYQVLMDVPPGRDKSNLVFEEGPKEDIVDIRGRESEFNMDDNGLMVKTCKFDIGEYNTETLEGEGGYLEQVADLIRETVEVSDEVVCFNWQIRTSDSRKTDKQNGDYVYLDDSMEWIKPVSYVHVDQTPGATEKRIRHHMGDRAEDLLKCRYRIINPKYKWYFLSRQTKDEALIFKTHDSDETKNSMCCPHTSFKLDGVRPDAPPRETIEVRALVFSYNK</sequence>
<dbReference type="PANTHER" id="PTHR34598:SF3">
    <property type="entry name" value="OXIDOREDUCTASE AN1597"/>
    <property type="match status" value="1"/>
</dbReference>
<protein>
    <recommendedName>
        <fullName evidence="5">Methyltransferase</fullName>
    </recommendedName>
</protein>
<dbReference type="OrthoDB" id="412788at2759"/>
<comment type="similarity">
    <text evidence="2">Belongs to the asaB hydroxylase/desaturase family.</text>
</comment>
<accession>A0A6A6IP48</accession>
<evidence type="ECO:0000256" key="1">
    <source>
        <dbReference type="ARBA" id="ARBA00023002"/>
    </source>
</evidence>
<dbReference type="EMBL" id="ML987192">
    <property type="protein sequence ID" value="KAF2252241.1"/>
    <property type="molecule type" value="Genomic_DNA"/>
</dbReference>
<evidence type="ECO:0000256" key="2">
    <source>
        <dbReference type="ARBA" id="ARBA00023604"/>
    </source>
</evidence>
<dbReference type="RefSeq" id="XP_033687245.1">
    <property type="nucleotide sequence ID" value="XM_033826655.1"/>
</dbReference>
<dbReference type="Proteomes" id="UP000800094">
    <property type="component" value="Unassembled WGS sequence"/>
</dbReference>
<dbReference type="GO" id="GO:0016491">
    <property type="term" value="F:oxidoreductase activity"/>
    <property type="evidence" value="ECO:0007669"/>
    <property type="project" value="UniProtKB-KW"/>
</dbReference>
<evidence type="ECO:0000313" key="4">
    <source>
        <dbReference type="Proteomes" id="UP000800094"/>
    </source>
</evidence>
<name>A0A6A6IP48_9PLEO</name>
<organism evidence="3 4">
    <name type="scientific">Trematosphaeria pertusa</name>
    <dbReference type="NCBI Taxonomy" id="390896"/>
    <lineage>
        <taxon>Eukaryota</taxon>
        <taxon>Fungi</taxon>
        <taxon>Dikarya</taxon>
        <taxon>Ascomycota</taxon>
        <taxon>Pezizomycotina</taxon>
        <taxon>Dothideomycetes</taxon>
        <taxon>Pleosporomycetidae</taxon>
        <taxon>Pleosporales</taxon>
        <taxon>Massarineae</taxon>
        <taxon>Trematosphaeriaceae</taxon>
        <taxon>Trematosphaeria</taxon>
    </lineage>
</organism>
<reference evidence="3" key="1">
    <citation type="journal article" date="2020" name="Stud. Mycol.">
        <title>101 Dothideomycetes genomes: a test case for predicting lifestyles and emergence of pathogens.</title>
        <authorList>
            <person name="Haridas S."/>
            <person name="Albert R."/>
            <person name="Binder M."/>
            <person name="Bloem J."/>
            <person name="Labutti K."/>
            <person name="Salamov A."/>
            <person name="Andreopoulos B."/>
            <person name="Baker S."/>
            <person name="Barry K."/>
            <person name="Bills G."/>
            <person name="Bluhm B."/>
            <person name="Cannon C."/>
            <person name="Castanera R."/>
            <person name="Culley D."/>
            <person name="Daum C."/>
            <person name="Ezra D."/>
            <person name="Gonzalez J."/>
            <person name="Henrissat B."/>
            <person name="Kuo A."/>
            <person name="Liang C."/>
            <person name="Lipzen A."/>
            <person name="Lutzoni F."/>
            <person name="Magnuson J."/>
            <person name="Mondo S."/>
            <person name="Nolan M."/>
            <person name="Ohm R."/>
            <person name="Pangilinan J."/>
            <person name="Park H.-J."/>
            <person name="Ramirez L."/>
            <person name="Alfaro M."/>
            <person name="Sun H."/>
            <person name="Tritt A."/>
            <person name="Yoshinaga Y."/>
            <person name="Zwiers L.-H."/>
            <person name="Turgeon B."/>
            <person name="Goodwin S."/>
            <person name="Spatafora J."/>
            <person name="Crous P."/>
            <person name="Grigoriev I."/>
        </authorList>
    </citation>
    <scope>NUCLEOTIDE SEQUENCE</scope>
    <source>
        <strain evidence="3">CBS 122368</strain>
    </source>
</reference>
<keyword evidence="4" id="KW-1185">Reference proteome</keyword>